<keyword evidence="2" id="KW-1185">Reference proteome</keyword>
<evidence type="ECO:0000313" key="2">
    <source>
        <dbReference type="Proteomes" id="UP001057402"/>
    </source>
</evidence>
<gene>
    <name evidence="1" type="ORF">MLD38_000619</name>
</gene>
<accession>A0ACB9SBY2</accession>
<proteinExistence type="predicted"/>
<comment type="caution">
    <text evidence="1">The sequence shown here is derived from an EMBL/GenBank/DDBJ whole genome shotgun (WGS) entry which is preliminary data.</text>
</comment>
<reference evidence="2" key="1">
    <citation type="journal article" date="2023" name="Front. Plant Sci.">
        <title>Chromosomal-level genome assembly of Melastoma candidum provides insights into trichome evolution.</title>
        <authorList>
            <person name="Zhong Y."/>
            <person name="Wu W."/>
            <person name="Sun C."/>
            <person name="Zou P."/>
            <person name="Liu Y."/>
            <person name="Dai S."/>
            <person name="Zhou R."/>
        </authorList>
    </citation>
    <scope>NUCLEOTIDE SEQUENCE [LARGE SCALE GENOMIC DNA]</scope>
</reference>
<name>A0ACB9SBY2_9MYRT</name>
<dbReference type="Proteomes" id="UP001057402">
    <property type="component" value="Chromosome 1"/>
</dbReference>
<organism evidence="1 2">
    <name type="scientific">Melastoma candidum</name>
    <dbReference type="NCBI Taxonomy" id="119954"/>
    <lineage>
        <taxon>Eukaryota</taxon>
        <taxon>Viridiplantae</taxon>
        <taxon>Streptophyta</taxon>
        <taxon>Embryophyta</taxon>
        <taxon>Tracheophyta</taxon>
        <taxon>Spermatophyta</taxon>
        <taxon>Magnoliopsida</taxon>
        <taxon>eudicotyledons</taxon>
        <taxon>Gunneridae</taxon>
        <taxon>Pentapetalae</taxon>
        <taxon>rosids</taxon>
        <taxon>malvids</taxon>
        <taxon>Myrtales</taxon>
        <taxon>Melastomataceae</taxon>
        <taxon>Melastomatoideae</taxon>
        <taxon>Melastomateae</taxon>
        <taxon>Melastoma</taxon>
    </lineage>
</organism>
<evidence type="ECO:0000313" key="1">
    <source>
        <dbReference type="EMBL" id="KAI4388277.1"/>
    </source>
</evidence>
<sequence>MLATTCGGIDDFEAANVGYRKHKVLGFLWNGMHLVIFFLGFNEGLLSWIVLLDQAELVLLLLIRKICGTFTLEMNSRTYYGRSIGDQVKEQTVPGHLSTGPRILMEGVSTVNLPPPHHNFMAHPMNFDASTVTNVYYPIPAPLAGPRTPAVPLNYGSPDHLVPSYNNMTVFGGSSEDFGRNQFKEIYVGSYGRKNAEGSVGSSHCGPYESSSTPVNAPVDTRQLYYEHPPQYGGGNEFPSIADDVSDWSLRMRSGSAGINFIHPTNYNGYIQGSHGAQPIQPAGPFPIDQTLLGNPALGLPGWNHPPAMPYMHGPRDYNLHQVSQMQGMRDRCFQFFPQVPAPHFPLLNGAIPIPMANPVVPRPRGSSRPIRVGTNQPQIRGMPETMQIHCDIPYLTYVDEVAILDLPEHYDIRHHADDHSDMRMDIENMSYEELLTLGEHIGNVNTGLSEESITNQLRTGLYMLTPTHANAEEGESVDREAASCIICLGEYESQEELGYLDCGHDYHADCLKQWLLVKNACPVCKTEALPC</sequence>
<protein>
    <submittedName>
        <fullName evidence="1">Uncharacterized protein</fullName>
    </submittedName>
</protein>
<dbReference type="EMBL" id="CM042880">
    <property type="protein sequence ID" value="KAI4388277.1"/>
    <property type="molecule type" value="Genomic_DNA"/>
</dbReference>